<keyword evidence="1" id="KW-0472">Membrane</keyword>
<reference evidence="3" key="1">
    <citation type="journal article" date="2019" name="Int. J. Syst. Evol. Microbiol.">
        <title>The Global Catalogue of Microorganisms (GCM) 10K type strain sequencing project: providing services to taxonomists for standard genome sequencing and annotation.</title>
        <authorList>
            <consortium name="The Broad Institute Genomics Platform"/>
            <consortium name="The Broad Institute Genome Sequencing Center for Infectious Disease"/>
            <person name="Wu L."/>
            <person name="Ma J."/>
        </authorList>
    </citation>
    <scope>NUCLEOTIDE SEQUENCE [LARGE SCALE GENOMIC DNA]</scope>
    <source>
        <strain evidence="3">JCM 13249</strain>
    </source>
</reference>
<feature type="transmembrane region" description="Helical" evidence="1">
    <location>
        <begin position="221"/>
        <end position="240"/>
    </location>
</feature>
<evidence type="ECO:0000313" key="2">
    <source>
        <dbReference type="EMBL" id="GAA1754229.1"/>
    </source>
</evidence>
<evidence type="ECO:0000313" key="3">
    <source>
        <dbReference type="Proteomes" id="UP001500655"/>
    </source>
</evidence>
<dbReference type="RefSeq" id="WP_344080955.1">
    <property type="nucleotide sequence ID" value="NZ_BAAALS010000011.1"/>
</dbReference>
<sequence>MSERERLPPAIRRLCLVVDIESYSALDHPAQLRAQARLASALTTAVRRAGIRPGLPRRGVIRQNRGDGQLVLLPPGIDEARAISGLVHGLAEAMLSINAQPPRLRLRVALAQGVVQSAATGYVGKAIVDACRLVDSDALREALAAAPERDFAVAFTDDLFRDVVVHGFGGLVGSDFRQVDVVQERKGFAIAAWVSRPDLVATSPPASAGRWRLPASRVGRAVLTVVIAVAMVAVVVAGAWTATNDPGRQGVTRAASHSAARAARPSPPEEIMFFDSGQQLDRCIELTGSGVVPEGFELRLYVKAGEFYYLALLPAIPDREAGIWTFPQVIFGPTPKAGVPITLYLALIPEAESRRLTDNYETQYAFRELPPTVVAQHTFLRSADNGPC</sequence>
<keyword evidence="1" id="KW-1133">Transmembrane helix</keyword>
<accession>A0ABP4WGD5</accession>
<gene>
    <name evidence="2" type="ORF">GCM10009681_26740</name>
</gene>
<organism evidence="2 3">
    <name type="scientific">Luedemannella helvata</name>
    <dbReference type="NCBI Taxonomy" id="349315"/>
    <lineage>
        <taxon>Bacteria</taxon>
        <taxon>Bacillati</taxon>
        <taxon>Actinomycetota</taxon>
        <taxon>Actinomycetes</taxon>
        <taxon>Micromonosporales</taxon>
        <taxon>Micromonosporaceae</taxon>
        <taxon>Luedemannella</taxon>
    </lineage>
</organism>
<name>A0ABP4WGD5_9ACTN</name>
<keyword evidence="3" id="KW-1185">Reference proteome</keyword>
<keyword evidence="1" id="KW-0812">Transmembrane</keyword>
<protein>
    <submittedName>
        <fullName evidence="2">Uncharacterized protein</fullName>
    </submittedName>
</protein>
<dbReference type="Proteomes" id="UP001500655">
    <property type="component" value="Unassembled WGS sequence"/>
</dbReference>
<evidence type="ECO:0000256" key="1">
    <source>
        <dbReference type="SAM" id="Phobius"/>
    </source>
</evidence>
<proteinExistence type="predicted"/>
<comment type="caution">
    <text evidence="2">The sequence shown here is derived from an EMBL/GenBank/DDBJ whole genome shotgun (WGS) entry which is preliminary data.</text>
</comment>
<dbReference type="EMBL" id="BAAALS010000011">
    <property type="protein sequence ID" value="GAA1754229.1"/>
    <property type="molecule type" value="Genomic_DNA"/>
</dbReference>